<keyword evidence="1" id="KW-0472">Membrane</keyword>
<name>A0A327RPG6_9FLAO</name>
<keyword evidence="3" id="KW-1185">Reference proteome</keyword>
<evidence type="ECO:0000313" key="2">
    <source>
        <dbReference type="EMBL" id="RAJ18245.1"/>
    </source>
</evidence>
<sequence>MDKKNVKKGVVLSALFFLPVIFLLFLYPSTNNYNPLEIVKTEVLDIQNLASVNTEVKLEDYITVLGFLGKDPESKIVETSNLKELIYDKFQGFKKFQVVMLVSEGAEDATERLKKELTKYGELKYWKFVPVNDSDTKKLFNSLRTSEVLDFNLATSKVFIIDKELNQRGRLDDRTKKEIEKKIEAFPLTAYNCKEVSELKNKMGADDLRVLFTEYRQKRKGEFNSTTRRADDLKGEQTN</sequence>
<reference evidence="2 3" key="1">
    <citation type="submission" date="2018-06" db="EMBL/GenBank/DDBJ databases">
        <title>Genomic Encyclopedia of Archaeal and Bacterial Type Strains, Phase II (KMG-II): from individual species to whole genera.</title>
        <authorList>
            <person name="Goeker M."/>
        </authorList>
    </citation>
    <scope>NUCLEOTIDE SEQUENCE [LARGE SCALE GENOMIC DNA]</scope>
    <source>
        <strain evidence="2 3">DSM 24464</strain>
    </source>
</reference>
<keyword evidence="1" id="KW-1133">Transmembrane helix</keyword>
<evidence type="ECO:0000256" key="1">
    <source>
        <dbReference type="SAM" id="Phobius"/>
    </source>
</evidence>
<feature type="transmembrane region" description="Helical" evidence="1">
    <location>
        <begin position="9"/>
        <end position="27"/>
    </location>
</feature>
<dbReference type="Proteomes" id="UP000248703">
    <property type="component" value="Unassembled WGS sequence"/>
</dbReference>
<keyword evidence="1" id="KW-0812">Transmembrane</keyword>
<gene>
    <name evidence="2" type="ORF">LY08_00521</name>
</gene>
<dbReference type="RefSeq" id="WP_111658863.1">
    <property type="nucleotide sequence ID" value="NZ_QLLO01000001.1"/>
</dbReference>
<dbReference type="OrthoDB" id="1437325at2"/>
<comment type="caution">
    <text evidence="2">The sequence shown here is derived from an EMBL/GenBank/DDBJ whole genome shotgun (WGS) entry which is preliminary data.</text>
</comment>
<proteinExistence type="predicted"/>
<dbReference type="EMBL" id="QLLO01000001">
    <property type="protein sequence ID" value="RAJ18245.1"/>
    <property type="molecule type" value="Genomic_DNA"/>
</dbReference>
<accession>A0A327RPG6</accession>
<protein>
    <submittedName>
        <fullName evidence="2">Uncharacterized protein</fullName>
    </submittedName>
</protein>
<evidence type="ECO:0000313" key="3">
    <source>
        <dbReference type="Proteomes" id="UP000248703"/>
    </source>
</evidence>
<dbReference type="AlphaFoldDB" id="A0A327RPG6"/>
<organism evidence="2 3">
    <name type="scientific">Olleya aquimaris</name>
    <dbReference type="NCBI Taxonomy" id="639310"/>
    <lineage>
        <taxon>Bacteria</taxon>
        <taxon>Pseudomonadati</taxon>
        <taxon>Bacteroidota</taxon>
        <taxon>Flavobacteriia</taxon>
        <taxon>Flavobacteriales</taxon>
        <taxon>Flavobacteriaceae</taxon>
    </lineage>
</organism>